<protein>
    <recommendedName>
        <fullName evidence="1">GST N-terminal domain-containing protein</fullName>
    </recommendedName>
</protein>
<feature type="domain" description="GST N-terminal" evidence="1">
    <location>
        <begin position="26"/>
        <end position="89"/>
    </location>
</feature>
<dbReference type="InterPro" id="IPR036282">
    <property type="entry name" value="Glutathione-S-Trfase_C_sf"/>
</dbReference>
<dbReference type="SUPFAM" id="SSF52833">
    <property type="entry name" value="Thioredoxin-like"/>
    <property type="match status" value="1"/>
</dbReference>
<dbReference type="Pfam" id="PF13409">
    <property type="entry name" value="GST_N_2"/>
    <property type="match status" value="1"/>
</dbReference>
<dbReference type="GO" id="GO:0004364">
    <property type="term" value="F:glutathione transferase activity"/>
    <property type="evidence" value="ECO:0007669"/>
    <property type="project" value="TreeGrafter"/>
</dbReference>
<dbReference type="SUPFAM" id="SSF47616">
    <property type="entry name" value="GST C-terminal domain-like"/>
    <property type="match status" value="1"/>
</dbReference>
<evidence type="ECO:0000313" key="3">
    <source>
        <dbReference type="Proteomes" id="UP000664132"/>
    </source>
</evidence>
<dbReference type="Pfam" id="PF13410">
    <property type="entry name" value="GST_C_2"/>
    <property type="match status" value="1"/>
</dbReference>
<dbReference type="EMBL" id="JAFJYH010000088">
    <property type="protein sequence ID" value="KAG4420217.1"/>
    <property type="molecule type" value="Genomic_DNA"/>
</dbReference>
<dbReference type="PANTHER" id="PTHR42673">
    <property type="entry name" value="MALEYLACETOACETATE ISOMERASE"/>
    <property type="match status" value="1"/>
</dbReference>
<dbReference type="OrthoDB" id="249703at2759"/>
<organism evidence="2 3">
    <name type="scientific">Cadophora malorum</name>
    <dbReference type="NCBI Taxonomy" id="108018"/>
    <lineage>
        <taxon>Eukaryota</taxon>
        <taxon>Fungi</taxon>
        <taxon>Dikarya</taxon>
        <taxon>Ascomycota</taxon>
        <taxon>Pezizomycotina</taxon>
        <taxon>Leotiomycetes</taxon>
        <taxon>Helotiales</taxon>
        <taxon>Ploettnerulaceae</taxon>
        <taxon>Cadophora</taxon>
    </lineage>
</organism>
<dbReference type="InterPro" id="IPR036249">
    <property type="entry name" value="Thioredoxin-like_sf"/>
</dbReference>
<sequence length="281" mass="32515">MKRSDPVTFCLDGEPEVHLLGTYTRYSSWTARVVTVLEYFRIPYRATYVPLVHVKQHSKSGFVPILVPLSLSPDLEINDSLSICEFLAESYPELSLWPQDGQLRAVARSAAAEMHSGFGEIRNTYHTNFVAKYEGVIHVTEQAEKEIDRLLALWDQARKMTIARLDVLGEKDEGFLFGRFSVADSFFWPVLWRFRTYSLPLLKASPETLSWIQTMWGDPTLRGLSKDYFKQAENPETAIEKYDDIFRGNSDIRYSRFEEEWEFQRQDNLASGHDELQPRVG</sequence>
<evidence type="ECO:0000313" key="2">
    <source>
        <dbReference type="EMBL" id="KAG4420217.1"/>
    </source>
</evidence>
<keyword evidence="3" id="KW-1185">Reference proteome</keyword>
<dbReference type="Gene3D" id="3.40.30.10">
    <property type="entry name" value="Glutaredoxin"/>
    <property type="match status" value="1"/>
</dbReference>
<dbReference type="PANTHER" id="PTHR42673:SF22">
    <property type="entry name" value="GST N-TERMINAL DOMAIN-CONTAINING PROTEIN"/>
    <property type="match status" value="1"/>
</dbReference>
<comment type="caution">
    <text evidence="2">The sequence shown here is derived from an EMBL/GenBank/DDBJ whole genome shotgun (WGS) entry which is preliminary data.</text>
</comment>
<dbReference type="CDD" id="cd03194">
    <property type="entry name" value="GST_C_3"/>
    <property type="match status" value="1"/>
</dbReference>
<gene>
    <name evidence="2" type="ORF">IFR04_006595</name>
</gene>
<evidence type="ECO:0000259" key="1">
    <source>
        <dbReference type="Pfam" id="PF13409"/>
    </source>
</evidence>
<dbReference type="GO" id="GO:0016034">
    <property type="term" value="F:maleylacetoacetate isomerase activity"/>
    <property type="evidence" value="ECO:0007669"/>
    <property type="project" value="TreeGrafter"/>
</dbReference>
<dbReference type="Proteomes" id="UP000664132">
    <property type="component" value="Unassembled WGS sequence"/>
</dbReference>
<accession>A0A8H7TIH6</accession>
<reference evidence="2" key="1">
    <citation type="submission" date="2021-02" db="EMBL/GenBank/DDBJ databases">
        <title>Genome sequence Cadophora malorum strain M34.</title>
        <authorList>
            <person name="Stefanovic E."/>
            <person name="Vu D."/>
            <person name="Scully C."/>
            <person name="Dijksterhuis J."/>
            <person name="Roader J."/>
            <person name="Houbraken J."/>
        </authorList>
    </citation>
    <scope>NUCLEOTIDE SEQUENCE</scope>
    <source>
        <strain evidence="2">M34</strain>
    </source>
</reference>
<dbReference type="GO" id="GO:0006559">
    <property type="term" value="P:L-phenylalanine catabolic process"/>
    <property type="evidence" value="ECO:0007669"/>
    <property type="project" value="TreeGrafter"/>
</dbReference>
<dbReference type="GO" id="GO:0006749">
    <property type="term" value="P:glutathione metabolic process"/>
    <property type="evidence" value="ECO:0007669"/>
    <property type="project" value="TreeGrafter"/>
</dbReference>
<dbReference type="AlphaFoldDB" id="A0A8H7TIH6"/>
<dbReference type="Gene3D" id="1.20.1050.10">
    <property type="match status" value="1"/>
</dbReference>
<proteinExistence type="predicted"/>
<dbReference type="InterPro" id="IPR004045">
    <property type="entry name" value="Glutathione_S-Trfase_N"/>
</dbReference>
<name>A0A8H7TIH6_9HELO</name>